<evidence type="ECO:0000256" key="1">
    <source>
        <dbReference type="SAM" id="SignalP"/>
    </source>
</evidence>
<dbReference type="RefSeq" id="XP_027197888.1">
    <property type="nucleotide sequence ID" value="XM_027342087.1"/>
</dbReference>
<dbReference type="KEGG" id="dpte:113792183"/>
<dbReference type="Proteomes" id="UP000515146">
    <property type="component" value="Unplaced"/>
</dbReference>
<evidence type="ECO:0000313" key="2">
    <source>
        <dbReference type="Proteomes" id="UP000515146"/>
    </source>
</evidence>
<dbReference type="OrthoDB" id="6499666at2759"/>
<keyword evidence="2" id="KW-1185">Reference proteome</keyword>
<organism evidence="2 3">
    <name type="scientific">Dermatophagoides pteronyssinus</name>
    <name type="common">European house dust mite</name>
    <dbReference type="NCBI Taxonomy" id="6956"/>
    <lineage>
        <taxon>Eukaryota</taxon>
        <taxon>Metazoa</taxon>
        <taxon>Ecdysozoa</taxon>
        <taxon>Arthropoda</taxon>
        <taxon>Chelicerata</taxon>
        <taxon>Arachnida</taxon>
        <taxon>Acari</taxon>
        <taxon>Acariformes</taxon>
        <taxon>Sarcoptiformes</taxon>
        <taxon>Astigmata</taxon>
        <taxon>Psoroptidia</taxon>
        <taxon>Analgoidea</taxon>
        <taxon>Pyroglyphidae</taxon>
        <taxon>Dermatophagoidinae</taxon>
        <taxon>Dermatophagoides</taxon>
    </lineage>
</organism>
<accession>A0A6P6XXM3</accession>
<proteinExistence type="predicted"/>
<dbReference type="InParanoid" id="A0A6P6XXM3"/>
<protein>
    <submittedName>
        <fullName evidence="3">Uncharacterized protein LOC113792183</fullName>
    </submittedName>
</protein>
<gene>
    <name evidence="3" type="primary">LOC113792183</name>
</gene>
<keyword evidence="1" id="KW-0732">Signal</keyword>
<name>A0A6P6XXM3_DERPT</name>
<feature type="signal peptide" evidence="1">
    <location>
        <begin position="1"/>
        <end position="19"/>
    </location>
</feature>
<reference evidence="3" key="1">
    <citation type="submission" date="2025-08" db="UniProtKB">
        <authorList>
            <consortium name="RefSeq"/>
        </authorList>
    </citation>
    <scope>IDENTIFICATION</scope>
    <source>
        <strain evidence="3">Airmid</strain>
    </source>
</reference>
<feature type="chain" id="PRO_5027754302" evidence="1">
    <location>
        <begin position="20"/>
        <end position="348"/>
    </location>
</feature>
<evidence type="ECO:0000313" key="3">
    <source>
        <dbReference type="RefSeq" id="XP_027197888.1"/>
    </source>
</evidence>
<sequence>MFRLSLLLILSSSMMMVDCRSIFSEQQEEFLSEIFPPETINVQQLAEMAMNPDAITNHSMLLNLFTQANNIVNQTGADSVLLEIDDLSKNSSSSSSNNNSVKILAVTNPNVPSHEDLMKKFRLYFVNYTEEESSIPFPTSDESKIINPLSSSSSSSILKYSRPTYWQIFVDFLRNQANAVISAAMIPINVSAEAILKSTQTHAEYVMSGSSLGSVISAPVILKSISIPNILSQKITDIASNQVNNLELFNEQAKSMADIGIQSFTSGLNNGTQIVSNVTDHYVIRPIGAFTGFNLNLTGHHMTNIGKSFSNTGLNLHLFGQRVGTNAIHLVSAGATAIAWGMDDTVKL</sequence>
<dbReference type="OMA" id="QTHAEYV"/>
<dbReference type="AlphaFoldDB" id="A0A6P6XXM3"/>